<evidence type="ECO:0000256" key="7">
    <source>
        <dbReference type="ARBA" id="ARBA00023010"/>
    </source>
</evidence>
<dbReference type="InterPro" id="IPR018448">
    <property type="entry name" value="TatB"/>
</dbReference>
<dbReference type="Proteomes" id="UP000019141">
    <property type="component" value="Unassembled WGS sequence"/>
</dbReference>
<dbReference type="PANTHER" id="PTHR33162">
    <property type="entry name" value="SEC-INDEPENDENT PROTEIN TRANSLOCASE PROTEIN TATA, CHLOROPLASTIC"/>
    <property type="match status" value="1"/>
</dbReference>
<evidence type="ECO:0000256" key="5">
    <source>
        <dbReference type="ARBA" id="ARBA00022927"/>
    </source>
</evidence>
<dbReference type="GO" id="GO:0043953">
    <property type="term" value="P:protein transport by the Tat complex"/>
    <property type="evidence" value="ECO:0007669"/>
    <property type="project" value="InterPro"/>
</dbReference>
<evidence type="ECO:0000313" key="9">
    <source>
        <dbReference type="EMBL" id="ETW96125.1"/>
    </source>
</evidence>
<evidence type="ECO:0000256" key="1">
    <source>
        <dbReference type="ARBA" id="ARBA00004167"/>
    </source>
</evidence>
<dbReference type="Gene3D" id="1.20.5.3310">
    <property type="match status" value="1"/>
</dbReference>
<keyword evidence="10" id="KW-1185">Reference proteome</keyword>
<evidence type="ECO:0000256" key="2">
    <source>
        <dbReference type="ARBA" id="ARBA00022448"/>
    </source>
</evidence>
<organism evidence="9 10">
    <name type="scientific">Entotheonella factor</name>
    <dbReference type="NCBI Taxonomy" id="1429438"/>
    <lineage>
        <taxon>Bacteria</taxon>
        <taxon>Pseudomonadati</taxon>
        <taxon>Nitrospinota/Tectimicrobiota group</taxon>
        <taxon>Candidatus Tectimicrobiota</taxon>
        <taxon>Candidatus Entotheonellia</taxon>
        <taxon>Candidatus Entotheonellales</taxon>
        <taxon>Candidatus Entotheonellaceae</taxon>
        <taxon>Candidatus Entotheonella</taxon>
    </lineage>
</organism>
<dbReference type="Pfam" id="PF02416">
    <property type="entry name" value="TatA_B_E"/>
    <property type="match status" value="1"/>
</dbReference>
<evidence type="ECO:0000256" key="8">
    <source>
        <dbReference type="ARBA" id="ARBA00023136"/>
    </source>
</evidence>
<keyword evidence="4" id="KW-0812">Transmembrane</keyword>
<evidence type="ECO:0008006" key="11">
    <source>
        <dbReference type="Google" id="ProtNLM"/>
    </source>
</evidence>
<dbReference type="InterPro" id="IPR003369">
    <property type="entry name" value="TatA/B/E"/>
</dbReference>
<evidence type="ECO:0000256" key="4">
    <source>
        <dbReference type="ARBA" id="ARBA00022692"/>
    </source>
</evidence>
<keyword evidence="5" id="KW-0653">Protein transport</keyword>
<accession>W4LEJ8</accession>
<dbReference type="HOGENOM" id="CLU_086034_1_5_7"/>
<comment type="subcellular location">
    <subcellularLocation>
        <location evidence="1">Membrane</location>
        <topology evidence="1">Single-pass membrane protein</topology>
    </subcellularLocation>
</comment>
<dbReference type="AlphaFoldDB" id="W4LEJ8"/>
<keyword evidence="3" id="KW-1003">Cell membrane</keyword>
<sequence>MFGIGLPELMLILVLGLLVLGPKRLPEVARMIGRFYGQLRRASEDFQRTIRQDLDAIERQEDVDRNKAVTDEIRERFAGFDGVQTAIKERQSDG</sequence>
<dbReference type="EMBL" id="AZHW01000830">
    <property type="protein sequence ID" value="ETW96125.1"/>
    <property type="molecule type" value="Genomic_DNA"/>
</dbReference>
<keyword evidence="2" id="KW-0813">Transport</keyword>
<gene>
    <name evidence="9" type="ORF">ETSY1_27905</name>
</gene>
<dbReference type="PRINTS" id="PR01506">
    <property type="entry name" value="TATBPROTEIN"/>
</dbReference>
<reference evidence="9 10" key="1">
    <citation type="journal article" date="2014" name="Nature">
        <title>An environmental bacterial taxon with a large and distinct metabolic repertoire.</title>
        <authorList>
            <person name="Wilson M.C."/>
            <person name="Mori T."/>
            <person name="Ruckert C."/>
            <person name="Uria A.R."/>
            <person name="Helf M.J."/>
            <person name="Takada K."/>
            <person name="Gernert C."/>
            <person name="Steffens U.A."/>
            <person name="Heycke N."/>
            <person name="Schmitt S."/>
            <person name="Rinke C."/>
            <person name="Helfrich E.J."/>
            <person name="Brachmann A.O."/>
            <person name="Gurgui C."/>
            <person name="Wakimoto T."/>
            <person name="Kracht M."/>
            <person name="Crusemann M."/>
            <person name="Hentschel U."/>
            <person name="Abe I."/>
            <person name="Matsunaga S."/>
            <person name="Kalinowski J."/>
            <person name="Takeyama H."/>
            <person name="Piel J."/>
        </authorList>
    </citation>
    <scope>NUCLEOTIDE SEQUENCE [LARGE SCALE GENOMIC DNA]</scope>
    <source>
        <strain evidence="10">TSY1</strain>
    </source>
</reference>
<keyword evidence="6" id="KW-1133">Transmembrane helix</keyword>
<keyword evidence="7" id="KW-0811">Translocation</keyword>
<comment type="caution">
    <text evidence="9">The sequence shown here is derived from an EMBL/GenBank/DDBJ whole genome shotgun (WGS) entry which is preliminary data.</text>
</comment>
<dbReference type="PATRIC" id="fig|1429438.4.peg.5321"/>
<protein>
    <recommendedName>
        <fullName evidence="11">Twin-arginine translocase subunit TatB</fullName>
    </recommendedName>
</protein>
<dbReference type="NCBIfam" id="TIGR01410">
    <property type="entry name" value="tatB"/>
    <property type="match status" value="1"/>
</dbReference>
<name>W4LEJ8_ENTF1</name>
<dbReference type="GO" id="GO:0016020">
    <property type="term" value="C:membrane"/>
    <property type="evidence" value="ECO:0007669"/>
    <property type="project" value="UniProtKB-SubCell"/>
</dbReference>
<proteinExistence type="predicted"/>
<keyword evidence="8" id="KW-0472">Membrane</keyword>
<dbReference type="GO" id="GO:0008320">
    <property type="term" value="F:protein transmembrane transporter activity"/>
    <property type="evidence" value="ECO:0007669"/>
    <property type="project" value="InterPro"/>
</dbReference>
<evidence type="ECO:0000256" key="3">
    <source>
        <dbReference type="ARBA" id="ARBA00022475"/>
    </source>
</evidence>
<evidence type="ECO:0000313" key="10">
    <source>
        <dbReference type="Proteomes" id="UP000019141"/>
    </source>
</evidence>
<evidence type="ECO:0000256" key="6">
    <source>
        <dbReference type="ARBA" id="ARBA00022989"/>
    </source>
</evidence>
<dbReference type="PANTHER" id="PTHR33162:SF1">
    <property type="entry name" value="SEC-INDEPENDENT PROTEIN TRANSLOCASE PROTEIN TATA, CHLOROPLASTIC"/>
    <property type="match status" value="1"/>
</dbReference>